<evidence type="ECO:0000256" key="2">
    <source>
        <dbReference type="SAM" id="SignalP"/>
    </source>
</evidence>
<feature type="compositionally biased region" description="Low complexity" evidence="1">
    <location>
        <begin position="71"/>
        <end position="90"/>
    </location>
</feature>
<feature type="chain" id="PRO_5034197613" evidence="2">
    <location>
        <begin position="22"/>
        <end position="296"/>
    </location>
</feature>
<feature type="compositionally biased region" description="Low complexity" evidence="1">
    <location>
        <begin position="27"/>
        <end position="58"/>
    </location>
</feature>
<dbReference type="OrthoDB" id="6142777at2759"/>
<evidence type="ECO:0000313" key="3">
    <source>
        <dbReference type="Proteomes" id="UP000694844"/>
    </source>
</evidence>
<dbReference type="Gene3D" id="3.90.1720.10">
    <property type="entry name" value="endopeptidase domain like (from Nostoc punctiforme)"/>
    <property type="match status" value="1"/>
</dbReference>
<sequence length="296" mass="33473">MRSRVLLYVFFCILLFSLAQAWWSRSGSRSSSSRSSRSNTRSSATRRTTTTRKPSTNRGWFWGSRATSKVTTPPKKATIPPIRTKPTIKPTTKKNKGWPWTNRSKTTKKVMPKKTATPSTPTTKPTTTKNKGWWFGRNSKKGKVSGTKIGKVASDLEGSTDYSTSKPWRKNKKYEGQDKCNLYVYDVLKKTKADPPERFPGLGDRPIGANEWADPNSTYLKNNKHFRLVDPSEPLQEGDIIAFGRKSTSGHVGIVAKDTSRYISAGAEKVENKPIPNDDTKEEEKIFRTTVWRYVE</sequence>
<dbReference type="AlphaFoldDB" id="A0A8B8B178"/>
<evidence type="ECO:0000256" key="1">
    <source>
        <dbReference type="SAM" id="MobiDB-lite"/>
    </source>
</evidence>
<feature type="signal peptide" evidence="2">
    <location>
        <begin position="1"/>
        <end position="21"/>
    </location>
</feature>
<feature type="region of interest" description="Disordered" evidence="1">
    <location>
        <begin position="27"/>
        <end position="145"/>
    </location>
</feature>
<gene>
    <name evidence="4" type="primary">LOC111106679</name>
</gene>
<keyword evidence="2" id="KW-0732">Signal</keyword>
<dbReference type="GeneID" id="111106679"/>
<accession>A0A8B8B178</accession>
<name>A0A8B8B178_CRAVI</name>
<dbReference type="Proteomes" id="UP000694844">
    <property type="component" value="Chromosome 8"/>
</dbReference>
<reference evidence="4" key="1">
    <citation type="submission" date="2025-08" db="UniProtKB">
        <authorList>
            <consortium name="RefSeq"/>
        </authorList>
    </citation>
    <scope>IDENTIFICATION</scope>
    <source>
        <tissue evidence="4">Whole sample</tissue>
    </source>
</reference>
<protein>
    <submittedName>
        <fullName evidence="4">Uncharacterized protein LOC111106679 isoform X1</fullName>
    </submittedName>
</protein>
<feature type="compositionally biased region" description="Low complexity" evidence="1">
    <location>
        <begin position="113"/>
        <end position="129"/>
    </location>
</feature>
<proteinExistence type="predicted"/>
<dbReference type="RefSeq" id="XP_022297167.1">
    <property type="nucleotide sequence ID" value="XM_022441459.1"/>
</dbReference>
<dbReference type="KEGG" id="cvn:111106679"/>
<evidence type="ECO:0000313" key="4">
    <source>
        <dbReference type="RefSeq" id="XP_022297167.1"/>
    </source>
</evidence>
<organism evidence="3 4">
    <name type="scientific">Crassostrea virginica</name>
    <name type="common">Eastern oyster</name>
    <dbReference type="NCBI Taxonomy" id="6565"/>
    <lineage>
        <taxon>Eukaryota</taxon>
        <taxon>Metazoa</taxon>
        <taxon>Spiralia</taxon>
        <taxon>Lophotrochozoa</taxon>
        <taxon>Mollusca</taxon>
        <taxon>Bivalvia</taxon>
        <taxon>Autobranchia</taxon>
        <taxon>Pteriomorphia</taxon>
        <taxon>Ostreida</taxon>
        <taxon>Ostreoidea</taxon>
        <taxon>Ostreidae</taxon>
        <taxon>Crassostrea</taxon>
    </lineage>
</organism>
<keyword evidence="3" id="KW-1185">Reference proteome</keyword>